<keyword evidence="2" id="KW-1185">Reference proteome</keyword>
<name>A0A2N3PPS0_9PROT</name>
<evidence type="ECO:0000313" key="1">
    <source>
        <dbReference type="EMBL" id="PKU22402.1"/>
    </source>
</evidence>
<gene>
    <name evidence="1" type="ORF">CWS72_21605</name>
</gene>
<dbReference type="OrthoDB" id="7359345at2"/>
<reference evidence="2" key="1">
    <citation type="submission" date="2017-12" db="EMBL/GenBank/DDBJ databases">
        <title>Draft genome sequence of Telmatospirillum siberiense 26-4b1T, an acidotolerant peatland alphaproteobacterium potentially involved in sulfur cycling.</title>
        <authorList>
            <person name="Hausmann B."/>
            <person name="Pjevac P."/>
            <person name="Schreck K."/>
            <person name="Herbold C.W."/>
            <person name="Daims H."/>
            <person name="Wagner M."/>
            <person name="Pester M."/>
            <person name="Loy A."/>
        </authorList>
    </citation>
    <scope>NUCLEOTIDE SEQUENCE [LARGE SCALE GENOMIC DNA]</scope>
    <source>
        <strain evidence="2">26-4b1</strain>
    </source>
</reference>
<sequence length="74" mass="8315">MAIFKREGPSVQIGDRFIKRGDSLGQEWVIIRLWTTVDGLPHARMESSGRGQESRIISVSALTDPYFFSPVSHP</sequence>
<evidence type="ECO:0000313" key="2">
    <source>
        <dbReference type="Proteomes" id="UP000233293"/>
    </source>
</evidence>
<protein>
    <submittedName>
        <fullName evidence="1">Uncharacterized protein</fullName>
    </submittedName>
</protein>
<organism evidence="1 2">
    <name type="scientific">Telmatospirillum siberiense</name>
    <dbReference type="NCBI Taxonomy" id="382514"/>
    <lineage>
        <taxon>Bacteria</taxon>
        <taxon>Pseudomonadati</taxon>
        <taxon>Pseudomonadota</taxon>
        <taxon>Alphaproteobacteria</taxon>
        <taxon>Rhodospirillales</taxon>
        <taxon>Rhodospirillaceae</taxon>
        <taxon>Telmatospirillum</taxon>
    </lineage>
</organism>
<dbReference type="EMBL" id="PIUM01000032">
    <property type="protein sequence ID" value="PKU22402.1"/>
    <property type="molecule type" value="Genomic_DNA"/>
</dbReference>
<dbReference type="Proteomes" id="UP000233293">
    <property type="component" value="Unassembled WGS sequence"/>
</dbReference>
<comment type="caution">
    <text evidence="1">The sequence shown here is derived from an EMBL/GenBank/DDBJ whole genome shotgun (WGS) entry which is preliminary data.</text>
</comment>
<accession>A0A2N3PPS0</accession>
<dbReference type="AlphaFoldDB" id="A0A2N3PPS0"/>
<proteinExistence type="predicted"/>